<keyword evidence="3" id="KW-0597">Phosphoprotein</keyword>
<keyword evidence="9" id="KW-0460">Magnesium</keyword>
<evidence type="ECO:0000256" key="2">
    <source>
        <dbReference type="ARBA" id="ARBA00022527"/>
    </source>
</evidence>
<dbReference type="PANTHER" id="PTHR39573:SF1">
    <property type="entry name" value="STRESS RESPONSE KINASE A"/>
    <property type="match status" value="1"/>
</dbReference>
<name>A0ABM7QMA0_9GAMM</name>
<evidence type="ECO:0000313" key="13">
    <source>
        <dbReference type="Proteomes" id="UP000680679"/>
    </source>
</evidence>
<evidence type="ECO:0000256" key="1">
    <source>
        <dbReference type="ARBA" id="ARBA00022490"/>
    </source>
</evidence>
<evidence type="ECO:0000256" key="7">
    <source>
        <dbReference type="ARBA" id="ARBA00022777"/>
    </source>
</evidence>
<evidence type="ECO:0000256" key="6">
    <source>
        <dbReference type="ARBA" id="ARBA00022741"/>
    </source>
</evidence>
<evidence type="ECO:0000256" key="8">
    <source>
        <dbReference type="ARBA" id="ARBA00022840"/>
    </source>
</evidence>
<dbReference type="InterPro" id="IPR032882">
    <property type="entry name" value="SrkA/RdoA"/>
</dbReference>
<keyword evidence="10" id="KW-0346">Stress response</keyword>
<dbReference type="Pfam" id="PF01636">
    <property type="entry name" value="APH"/>
    <property type="match status" value="1"/>
</dbReference>
<evidence type="ECO:0000259" key="11">
    <source>
        <dbReference type="Pfam" id="PF01636"/>
    </source>
</evidence>
<feature type="domain" description="Aminoglycoside phosphotransferase" evidence="11">
    <location>
        <begin position="1"/>
        <end position="100"/>
    </location>
</feature>
<protein>
    <recommendedName>
        <fullName evidence="11">Aminoglycoside phosphotransferase domain-containing protein</fullName>
    </recommendedName>
</protein>
<keyword evidence="7" id="KW-0418">Kinase</keyword>
<gene>
    <name evidence="12" type="ORF">Atep_15750</name>
</gene>
<evidence type="ECO:0000256" key="5">
    <source>
        <dbReference type="ARBA" id="ARBA00022723"/>
    </source>
</evidence>
<evidence type="ECO:0000256" key="9">
    <source>
        <dbReference type="ARBA" id="ARBA00022842"/>
    </source>
</evidence>
<dbReference type="PANTHER" id="PTHR39573">
    <property type="entry name" value="STRESS RESPONSE KINASE A"/>
    <property type="match status" value="1"/>
</dbReference>
<reference evidence="12 13" key="1">
    <citation type="submission" date="2021-04" db="EMBL/GenBank/DDBJ databases">
        <title>Complete genome sequencing of Allochromatium tepidum strain NZ.</title>
        <authorList>
            <person name="Tsukatani Y."/>
            <person name="Mori H."/>
        </authorList>
    </citation>
    <scope>NUCLEOTIDE SEQUENCE [LARGE SCALE GENOMIC DNA]</scope>
    <source>
        <strain evidence="12 13">NZ</strain>
    </source>
</reference>
<dbReference type="EMBL" id="AP024563">
    <property type="protein sequence ID" value="BCU06898.1"/>
    <property type="molecule type" value="Genomic_DNA"/>
</dbReference>
<dbReference type="SUPFAM" id="SSF56112">
    <property type="entry name" value="Protein kinase-like (PK-like)"/>
    <property type="match status" value="1"/>
</dbReference>
<keyword evidence="5" id="KW-0479">Metal-binding</keyword>
<keyword evidence="1" id="KW-0963">Cytoplasm</keyword>
<evidence type="ECO:0000256" key="3">
    <source>
        <dbReference type="ARBA" id="ARBA00022553"/>
    </source>
</evidence>
<dbReference type="InterPro" id="IPR011009">
    <property type="entry name" value="Kinase-like_dom_sf"/>
</dbReference>
<keyword evidence="8" id="KW-0067">ATP-binding</keyword>
<evidence type="ECO:0000256" key="10">
    <source>
        <dbReference type="ARBA" id="ARBA00023016"/>
    </source>
</evidence>
<sequence length="106" mass="11630">MPALAELEIPAAAPLDIGGETLHGFAGYRFSLTPRRGGRHPELGDLDVLEWIGRFIGRIHAVGAVGPAVRDLRMLLSGEREEMSRQLAAGPLHGLRVRWRMRRGAV</sequence>
<evidence type="ECO:0000313" key="12">
    <source>
        <dbReference type="EMBL" id="BCU06898.1"/>
    </source>
</evidence>
<keyword evidence="6" id="KW-0547">Nucleotide-binding</keyword>
<organism evidence="12 13">
    <name type="scientific">Allochromatium tepidum</name>
    <dbReference type="NCBI Taxonomy" id="553982"/>
    <lineage>
        <taxon>Bacteria</taxon>
        <taxon>Pseudomonadati</taxon>
        <taxon>Pseudomonadota</taxon>
        <taxon>Gammaproteobacteria</taxon>
        <taxon>Chromatiales</taxon>
        <taxon>Chromatiaceae</taxon>
        <taxon>Allochromatium</taxon>
    </lineage>
</organism>
<dbReference type="Proteomes" id="UP000680679">
    <property type="component" value="Chromosome"/>
</dbReference>
<proteinExistence type="predicted"/>
<dbReference type="InterPro" id="IPR002575">
    <property type="entry name" value="Aminoglycoside_PTrfase"/>
</dbReference>
<keyword evidence="2" id="KW-0723">Serine/threonine-protein kinase</keyword>
<keyword evidence="13" id="KW-1185">Reference proteome</keyword>
<evidence type="ECO:0000256" key="4">
    <source>
        <dbReference type="ARBA" id="ARBA00022679"/>
    </source>
</evidence>
<accession>A0ABM7QMA0</accession>
<keyword evidence="4" id="KW-0808">Transferase</keyword>